<dbReference type="PANTHER" id="PTHR33103">
    <property type="entry name" value="OS01G0153900 PROTEIN"/>
    <property type="match status" value="1"/>
</dbReference>
<evidence type="ECO:0000313" key="2">
    <source>
        <dbReference type="Proteomes" id="UP000515123"/>
    </source>
</evidence>
<feature type="region of interest" description="Disordered" evidence="1">
    <location>
        <begin position="49"/>
        <end position="68"/>
    </location>
</feature>
<name>A0A6P5G9S8_ANACO</name>
<evidence type="ECO:0000313" key="3">
    <source>
        <dbReference type="RefSeq" id="XP_020102588.1"/>
    </source>
</evidence>
<organism evidence="2 3">
    <name type="scientific">Ananas comosus</name>
    <name type="common">Pineapple</name>
    <name type="synonym">Ananas ananas</name>
    <dbReference type="NCBI Taxonomy" id="4615"/>
    <lineage>
        <taxon>Eukaryota</taxon>
        <taxon>Viridiplantae</taxon>
        <taxon>Streptophyta</taxon>
        <taxon>Embryophyta</taxon>
        <taxon>Tracheophyta</taxon>
        <taxon>Spermatophyta</taxon>
        <taxon>Magnoliopsida</taxon>
        <taxon>Liliopsida</taxon>
        <taxon>Poales</taxon>
        <taxon>Bromeliaceae</taxon>
        <taxon>Bromelioideae</taxon>
        <taxon>Ananas</taxon>
    </lineage>
</organism>
<accession>A0A6P5G9S8</accession>
<proteinExistence type="predicted"/>
<dbReference type="OrthoDB" id="746543at2759"/>
<keyword evidence="2" id="KW-1185">Reference proteome</keyword>
<dbReference type="Gramene" id="Aco017662.1.mrna1">
    <property type="protein sequence ID" value="Aco017662.1.mrna1"/>
    <property type="gene ID" value="Aco017662.1.path1"/>
</dbReference>
<sequence length="533" mass="57505">MAKIEAKLLIDKTTNKVVYAETDECFVDTLLSFLTLPLGKIVVLLNPNPSPTPSPNPNHSPNPNPNPSSAFPIGCIGNLHHSVDRLDPGFFRTQACRSMLLSPRSAATPAAMEHAIEALRIDPDQDRRRRSVHVCPEWTCATGDHKSYSLAPHTLCSCGRVMSKRATVVGGGDGDGDGDDGVFVRGKGVRYIVTDDLRVMKSCASNCLALLQRLGIKSSGALHHKNVKIGRDEVLKLLKQSLISTTPLSDVFVSNWWAMLNQQKVSSKMHYFRAPTAAKSISSAATTKSQEIRITVLQNKSTNKVAYAEAGEDFLDLIFSFLVLPLGLVIKLLAGSSSIGCIDNLYHSIDELSVCYECIKSEECKSALMSPKLPPHFSVEKGLLNVEEAPAQVLTFISCEGCCKKGSSDPQDKAKNLCSKSNKCTETVALTVVNPKRSILSEEIAQKPLTTAESGGGYVKGPMRFLVSDNLGVMPFCSIDGLDAVRDSKGNIDDLEVVKVNVGPGEALDLLKASLVSHRALTDAFLSGHSQAQ</sequence>
<reference evidence="3" key="2">
    <citation type="submission" date="2025-08" db="UniProtKB">
        <authorList>
            <consortium name="RefSeq"/>
        </authorList>
    </citation>
    <scope>IDENTIFICATION</scope>
    <source>
        <tissue evidence="3">Leaf</tissue>
    </source>
</reference>
<protein>
    <submittedName>
        <fullName evidence="3">Uncharacterized protein LOC109720114</fullName>
    </submittedName>
</protein>
<gene>
    <name evidence="3" type="primary">LOC109720114</name>
</gene>
<dbReference type="AlphaFoldDB" id="A0A6P5G9S8"/>
<dbReference type="Proteomes" id="UP000515123">
    <property type="component" value="Linkage group 14"/>
</dbReference>
<evidence type="ECO:0000256" key="1">
    <source>
        <dbReference type="SAM" id="MobiDB-lite"/>
    </source>
</evidence>
<dbReference type="GeneID" id="109720114"/>
<dbReference type="PANTHER" id="PTHR33103:SF27">
    <property type="entry name" value="OS04G0594700 PROTEIN"/>
    <property type="match status" value="1"/>
</dbReference>
<dbReference type="RefSeq" id="XP_020102588.1">
    <property type="nucleotide sequence ID" value="XM_020246999.1"/>
</dbReference>
<dbReference type="Pfam" id="PF05056">
    <property type="entry name" value="DUF674"/>
    <property type="match status" value="1"/>
</dbReference>
<feature type="compositionally biased region" description="Pro residues" evidence="1">
    <location>
        <begin position="49"/>
        <end position="66"/>
    </location>
</feature>
<reference evidence="2" key="1">
    <citation type="journal article" date="2015" name="Nat. Genet.">
        <title>The pineapple genome and the evolution of CAM photosynthesis.</title>
        <authorList>
            <person name="Ming R."/>
            <person name="VanBuren R."/>
            <person name="Wai C.M."/>
            <person name="Tang H."/>
            <person name="Schatz M.C."/>
            <person name="Bowers J.E."/>
            <person name="Lyons E."/>
            <person name="Wang M.L."/>
            <person name="Chen J."/>
            <person name="Biggers E."/>
            <person name="Zhang J."/>
            <person name="Huang L."/>
            <person name="Zhang L."/>
            <person name="Miao W."/>
            <person name="Zhang J."/>
            <person name="Ye Z."/>
            <person name="Miao C."/>
            <person name="Lin Z."/>
            <person name="Wang H."/>
            <person name="Zhou H."/>
            <person name="Yim W.C."/>
            <person name="Priest H.D."/>
            <person name="Zheng C."/>
            <person name="Woodhouse M."/>
            <person name="Edger P.P."/>
            <person name="Guyot R."/>
            <person name="Guo H.B."/>
            <person name="Guo H."/>
            <person name="Zheng G."/>
            <person name="Singh R."/>
            <person name="Sharma A."/>
            <person name="Min X."/>
            <person name="Zheng Y."/>
            <person name="Lee H."/>
            <person name="Gurtowski J."/>
            <person name="Sedlazeck F.J."/>
            <person name="Harkess A."/>
            <person name="McKain M.R."/>
            <person name="Liao Z."/>
            <person name="Fang J."/>
            <person name="Liu J."/>
            <person name="Zhang X."/>
            <person name="Zhang Q."/>
            <person name="Hu W."/>
            <person name="Qin Y."/>
            <person name="Wang K."/>
            <person name="Chen L.Y."/>
            <person name="Shirley N."/>
            <person name="Lin Y.R."/>
            <person name="Liu L.Y."/>
            <person name="Hernandez A.G."/>
            <person name="Wright C.L."/>
            <person name="Bulone V."/>
            <person name="Tuskan G.A."/>
            <person name="Heath K."/>
            <person name="Zee F."/>
            <person name="Moore P.H."/>
            <person name="Sunkar R."/>
            <person name="Leebens-Mack J.H."/>
            <person name="Mockler T."/>
            <person name="Bennetzen J.L."/>
            <person name="Freeling M."/>
            <person name="Sankoff D."/>
            <person name="Paterson A.H."/>
            <person name="Zhu X."/>
            <person name="Yang X."/>
            <person name="Smith J.A."/>
            <person name="Cushman J.C."/>
            <person name="Paull R.E."/>
            <person name="Yu Q."/>
        </authorList>
    </citation>
    <scope>NUCLEOTIDE SEQUENCE [LARGE SCALE GENOMIC DNA]</scope>
    <source>
        <strain evidence="2">cv. F153</strain>
    </source>
</reference>
<dbReference type="InterPro" id="IPR007750">
    <property type="entry name" value="DUF674"/>
</dbReference>